<organism evidence="1">
    <name type="scientific">uncultured bacterium</name>
    <name type="common">gcode 4</name>
    <dbReference type="NCBI Taxonomy" id="1234023"/>
    <lineage>
        <taxon>Bacteria</taxon>
        <taxon>environmental samples</taxon>
    </lineage>
</organism>
<protein>
    <submittedName>
        <fullName evidence="1">Uncharacterized protein</fullName>
    </submittedName>
</protein>
<comment type="caution">
    <text evidence="1">The sequence shown here is derived from an EMBL/GenBank/DDBJ whole genome shotgun (WGS) entry which is preliminary data.</text>
</comment>
<sequence length="226" mass="26667">MTQSHTLSTSSTQLTVETGFLWECLLNLWLITEGQLNEALSLQKEYREQSNLSKPIWEILSELCGISIEKIESIFVKEQLIFWIKRLVRDILHGDGIINKRIDNWNLPSLKENFSEESIEINIPCWEVNCTKTLYFKQEDWVIKTIKNPNYTIDNIRWKLELIIDINGDKIKHEKKDLFYSVSDKKINISPMEILSMIRTSFLGLYLKYYELSEIEEDKHQMGSID</sequence>
<dbReference type="EMBL" id="AMFJ01021671">
    <property type="protein sequence ID" value="EKD65794.1"/>
    <property type="molecule type" value="Genomic_DNA"/>
</dbReference>
<gene>
    <name evidence="1" type="ORF">ACD_49C00085G0009</name>
</gene>
<accession>K2BU94</accession>
<name>K2BU94_9BACT</name>
<evidence type="ECO:0000313" key="1">
    <source>
        <dbReference type="EMBL" id="EKD65794.1"/>
    </source>
</evidence>
<dbReference type="AlphaFoldDB" id="K2BU94"/>
<proteinExistence type="predicted"/>
<reference evidence="1" key="1">
    <citation type="journal article" date="2012" name="Science">
        <title>Fermentation, hydrogen, and sulfur metabolism in multiple uncultivated bacterial phyla.</title>
        <authorList>
            <person name="Wrighton K.C."/>
            <person name="Thomas B.C."/>
            <person name="Sharon I."/>
            <person name="Miller C.S."/>
            <person name="Castelle C.J."/>
            <person name="VerBerkmoes N.C."/>
            <person name="Wilkins M.J."/>
            <person name="Hettich R.L."/>
            <person name="Lipton M.S."/>
            <person name="Williams K.H."/>
            <person name="Long P.E."/>
            <person name="Banfield J.F."/>
        </authorList>
    </citation>
    <scope>NUCLEOTIDE SEQUENCE [LARGE SCALE GENOMIC DNA]</scope>
</reference>